<keyword evidence="1 3" id="KW-0560">Oxidoreductase</keyword>
<dbReference type="EMBL" id="CP029346">
    <property type="protein sequence ID" value="AWL09627.1"/>
    <property type="molecule type" value="Genomic_DNA"/>
</dbReference>
<dbReference type="AlphaFoldDB" id="A0A2S2DXY5"/>
<accession>A0A2S2DXY5</accession>
<dbReference type="InterPro" id="IPR044151">
    <property type="entry name" value="ALDH_KGSADH"/>
</dbReference>
<dbReference type="InterPro" id="IPR016163">
    <property type="entry name" value="Ald_DH_C"/>
</dbReference>
<reference evidence="4" key="1">
    <citation type="submission" date="2018-05" db="EMBL/GenBank/DDBJ databases">
        <title>Pseudarcicella sp. HME7025 Genome sequencing and assembly.</title>
        <authorList>
            <person name="Kim H."/>
            <person name="Kang H."/>
            <person name="Joh K."/>
        </authorList>
    </citation>
    <scope>NUCLEOTIDE SEQUENCE [LARGE SCALE GENOMIC DNA]</scope>
    <source>
        <strain evidence="4">HME7025</strain>
    </source>
</reference>
<dbReference type="Gene3D" id="3.40.309.10">
    <property type="entry name" value="Aldehyde Dehydrogenase, Chain A, domain 2"/>
    <property type="match status" value="1"/>
</dbReference>
<protein>
    <submittedName>
        <fullName evidence="3">Aldehyde dehydrogenase (NADP(+))</fullName>
        <ecNumber evidence="3">1.2.1.4</ecNumber>
    </submittedName>
</protein>
<dbReference type="CDD" id="cd07129">
    <property type="entry name" value="ALDH_KGSADH"/>
    <property type="match status" value="1"/>
</dbReference>
<evidence type="ECO:0000256" key="1">
    <source>
        <dbReference type="ARBA" id="ARBA00023002"/>
    </source>
</evidence>
<dbReference type="OrthoDB" id="9770537at2"/>
<name>A0A2S2DXY5_9BACT</name>
<dbReference type="SUPFAM" id="SSF53720">
    <property type="entry name" value="ALDH-like"/>
    <property type="match status" value="1"/>
</dbReference>
<dbReference type="KEGG" id="psez:HME7025_01775"/>
<dbReference type="Gene3D" id="3.40.605.10">
    <property type="entry name" value="Aldehyde Dehydrogenase, Chain A, domain 1"/>
    <property type="match status" value="1"/>
</dbReference>
<dbReference type="Proteomes" id="UP000245468">
    <property type="component" value="Chromosome"/>
</dbReference>
<dbReference type="PANTHER" id="PTHR43353">
    <property type="entry name" value="SUCCINATE-SEMIALDEHYDE DEHYDROGENASE, MITOCHONDRIAL"/>
    <property type="match status" value="1"/>
</dbReference>
<organism evidence="3 4">
    <name type="scientific">Aquirufa nivalisilvae</name>
    <dbReference type="NCBI Taxonomy" id="2516557"/>
    <lineage>
        <taxon>Bacteria</taxon>
        <taxon>Pseudomonadati</taxon>
        <taxon>Bacteroidota</taxon>
        <taxon>Cytophagia</taxon>
        <taxon>Cytophagales</taxon>
        <taxon>Flectobacillaceae</taxon>
        <taxon>Aquirufa</taxon>
    </lineage>
</organism>
<dbReference type="InterPro" id="IPR016162">
    <property type="entry name" value="Ald_DH_N"/>
</dbReference>
<dbReference type="InterPro" id="IPR016161">
    <property type="entry name" value="Ald_DH/histidinol_DH"/>
</dbReference>
<dbReference type="PANTHER" id="PTHR43353:SF3">
    <property type="entry name" value="ALDEHYDE DEHYDROGENASE-RELATED"/>
    <property type="match status" value="1"/>
</dbReference>
<proteinExistence type="predicted"/>
<feature type="domain" description="Aldehyde dehydrogenase" evidence="2">
    <location>
        <begin position="36"/>
        <end position="453"/>
    </location>
</feature>
<gene>
    <name evidence="3" type="primary">aldH</name>
    <name evidence="3" type="ORF">HME7025_01775</name>
</gene>
<dbReference type="Pfam" id="PF00171">
    <property type="entry name" value="Aldedh"/>
    <property type="match status" value="1"/>
</dbReference>
<dbReference type="InterPro" id="IPR050740">
    <property type="entry name" value="Aldehyde_DH_Superfamily"/>
</dbReference>
<evidence type="ECO:0000259" key="2">
    <source>
        <dbReference type="Pfam" id="PF00171"/>
    </source>
</evidence>
<dbReference type="RefSeq" id="WP_109323302.1">
    <property type="nucleotide sequence ID" value="NZ_CP029346.1"/>
</dbReference>
<dbReference type="InterPro" id="IPR015590">
    <property type="entry name" value="Aldehyde_DH_dom"/>
</dbReference>
<keyword evidence="4" id="KW-1185">Reference proteome</keyword>
<evidence type="ECO:0000313" key="4">
    <source>
        <dbReference type="Proteomes" id="UP000245468"/>
    </source>
</evidence>
<dbReference type="GO" id="GO:0033721">
    <property type="term" value="F:aldehyde dehydrogenase (NADP+) activity"/>
    <property type="evidence" value="ECO:0007669"/>
    <property type="project" value="UniProtKB-EC"/>
</dbReference>
<dbReference type="EC" id="1.2.1.4" evidence="3"/>
<evidence type="ECO:0000313" key="3">
    <source>
        <dbReference type="EMBL" id="AWL09627.1"/>
    </source>
</evidence>
<sequence length="496" mass="52745">MNLTGEQIIGNTFSKLGTSTFQGMQADSGIAISTPFYEATAAEIDLAIAKAKTAFASLRKISDEKRVLFLEAIAEEIMAIGDPLIEMACLEAGLPTARIQGERGRTTGQVLAFANFIKNKAWVNPIDDPALPDRQPLPKPSLFQKQIPLGPVAVFGASNFPLAFSVAGGDTMSALAAGCPVVFKAHPAHPNTCEMVGRAIQKAAQRTQMPEGIFSLVHTTSHELGGYLVQHPDIQAVAFTGSYRGGKALYDLAVRRPNPIPVYAEMGSINPVVLLSEGLATNGAGLAANFSQSVCLGQGQFCTNPGLIVIQKSDAAFLQDLAAQLDTMSLNAFLTQGIAQAFTKGCEKLDQHPDVKRYTTQAIPSPSLFVTSAQAAMKDQEILEEVFGPSTLAVVVENQAELIAFIESLPGQLTGTIHGTIDEIKAFPELIEALSLRVGRILLNGFPTGVEVSPAMVHGGPFPATSDSRGTSVGTQAIYRFTRPICYQNFPAELIN</sequence>